<reference evidence="2 3" key="1">
    <citation type="submission" date="2016-07" db="EMBL/GenBank/DDBJ databases">
        <title>Pervasive Adenine N6-methylation of Active Genes in Fungi.</title>
        <authorList>
            <consortium name="DOE Joint Genome Institute"/>
            <person name="Mondo S.J."/>
            <person name="Dannebaum R.O."/>
            <person name="Kuo R.C."/>
            <person name="Labutti K."/>
            <person name="Haridas S."/>
            <person name="Kuo A."/>
            <person name="Salamov A."/>
            <person name="Ahrendt S.R."/>
            <person name="Lipzen A."/>
            <person name="Sullivan W."/>
            <person name="Andreopoulos W.B."/>
            <person name="Clum A."/>
            <person name="Lindquist E."/>
            <person name="Daum C."/>
            <person name="Ramamoorthy G.K."/>
            <person name="Gryganskyi A."/>
            <person name="Culley D."/>
            <person name="Magnuson J.K."/>
            <person name="James T.Y."/>
            <person name="O'Malley M.A."/>
            <person name="Stajich J.E."/>
            <person name="Spatafora J.W."/>
            <person name="Visel A."/>
            <person name="Grigoriev I.V."/>
        </authorList>
    </citation>
    <scope>NUCLEOTIDE SEQUENCE [LARGE SCALE GENOMIC DNA]</scope>
    <source>
        <strain evidence="2 3">CBS 115471</strain>
    </source>
</reference>
<dbReference type="AlphaFoldDB" id="A0A1Y1ZQL6"/>
<evidence type="ECO:0000256" key="1">
    <source>
        <dbReference type="SAM" id="MobiDB-lite"/>
    </source>
</evidence>
<accession>A0A1Y1ZQL6</accession>
<dbReference type="Proteomes" id="UP000193144">
    <property type="component" value="Unassembled WGS sequence"/>
</dbReference>
<evidence type="ECO:0000313" key="3">
    <source>
        <dbReference type="Proteomes" id="UP000193144"/>
    </source>
</evidence>
<sequence>MPANSSTATGSLSVMGRTPTLPPAHTSTFSTLFRKVTGKQEKTHKVKTKEGFIPKYELEWDKLKNWLDERFPVADYGCTFTERFNVQGDMYVVSLPEDLSEEDKVAIAKLKSPRSTT</sequence>
<organism evidence="2 3">
    <name type="scientific">Clohesyomyces aquaticus</name>
    <dbReference type="NCBI Taxonomy" id="1231657"/>
    <lineage>
        <taxon>Eukaryota</taxon>
        <taxon>Fungi</taxon>
        <taxon>Dikarya</taxon>
        <taxon>Ascomycota</taxon>
        <taxon>Pezizomycotina</taxon>
        <taxon>Dothideomycetes</taxon>
        <taxon>Pleosporomycetidae</taxon>
        <taxon>Pleosporales</taxon>
        <taxon>Lindgomycetaceae</taxon>
        <taxon>Clohesyomyces</taxon>
    </lineage>
</organism>
<dbReference type="EMBL" id="MCFA01000050">
    <property type="protein sequence ID" value="ORY12542.1"/>
    <property type="molecule type" value="Genomic_DNA"/>
</dbReference>
<gene>
    <name evidence="2" type="ORF">BCR34DRAFT_600592</name>
</gene>
<evidence type="ECO:0000313" key="2">
    <source>
        <dbReference type="EMBL" id="ORY12542.1"/>
    </source>
</evidence>
<feature type="compositionally biased region" description="Polar residues" evidence="1">
    <location>
        <begin position="1"/>
        <end position="12"/>
    </location>
</feature>
<name>A0A1Y1ZQL6_9PLEO</name>
<feature type="region of interest" description="Disordered" evidence="1">
    <location>
        <begin position="1"/>
        <end position="26"/>
    </location>
</feature>
<protein>
    <submittedName>
        <fullName evidence="2">Uncharacterized protein</fullName>
    </submittedName>
</protein>
<comment type="caution">
    <text evidence="2">The sequence shown here is derived from an EMBL/GenBank/DDBJ whole genome shotgun (WGS) entry which is preliminary data.</text>
</comment>
<keyword evidence="3" id="KW-1185">Reference proteome</keyword>
<dbReference type="OrthoDB" id="3940946at2759"/>
<proteinExistence type="predicted"/>